<comment type="caution">
    <text evidence="1">The sequence shown here is derived from an EMBL/GenBank/DDBJ whole genome shotgun (WGS) entry which is preliminary data.</text>
</comment>
<dbReference type="PATRIC" id="fig|1030841.3.peg.1206"/>
<dbReference type="STRING" id="1030841.HMPREF9370_1227"/>
<dbReference type="AlphaFoldDB" id="G4CQ67"/>
<keyword evidence="2" id="KW-1185">Reference proteome</keyword>
<gene>
    <name evidence="1" type="ORF">HMPREF9370_1227</name>
</gene>
<dbReference type="RefSeq" id="WP_009116368.1">
    <property type="nucleotide sequence ID" value="NZ_JH165159.1"/>
</dbReference>
<reference evidence="1 2" key="1">
    <citation type="submission" date="2011-06" db="EMBL/GenBank/DDBJ databases">
        <authorList>
            <person name="Muzny D."/>
            <person name="Qin X."/>
            <person name="Deng J."/>
            <person name="Jiang H."/>
            <person name="Liu Y."/>
            <person name="Qu J."/>
            <person name="Song X.-Z."/>
            <person name="Zhang L."/>
            <person name="Thornton R."/>
            <person name="Coyle M."/>
            <person name="Francisco L."/>
            <person name="Jackson L."/>
            <person name="Javaid M."/>
            <person name="Korchina V."/>
            <person name="Kovar C."/>
            <person name="Mata R."/>
            <person name="Mathew T."/>
            <person name="Ngo R."/>
            <person name="Nguyen L."/>
            <person name="Nguyen N."/>
            <person name="Okwuonu G."/>
            <person name="Ongeri F."/>
            <person name="Pham C."/>
            <person name="Simmons D."/>
            <person name="Wilczek-Boney K."/>
            <person name="Hale W."/>
            <person name="Jakkamsetti A."/>
            <person name="Pham P."/>
            <person name="Ruth R."/>
            <person name="San Lucas F."/>
            <person name="Warren J."/>
            <person name="Zhang J."/>
            <person name="Zhao Z."/>
            <person name="Zhou C."/>
            <person name="Zhu D."/>
            <person name="Lee S."/>
            <person name="Bess C."/>
            <person name="Blankenburg K."/>
            <person name="Forbes L."/>
            <person name="Fu Q."/>
            <person name="Gubbala S."/>
            <person name="Hirani K."/>
            <person name="Jayaseelan J.C."/>
            <person name="Lara F."/>
            <person name="Munidasa M."/>
            <person name="Palculict T."/>
            <person name="Patil S."/>
            <person name="Pu L.-L."/>
            <person name="Saada N."/>
            <person name="Tang L."/>
            <person name="Weissenberger G."/>
            <person name="Zhu Y."/>
            <person name="Hemphill L."/>
            <person name="Shang Y."/>
            <person name="Youmans B."/>
            <person name="Ayvaz T."/>
            <person name="Ross M."/>
            <person name="Santibanez J."/>
            <person name="Aqrawi P."/>
            <person name="Gross S."/>
            <person name="Joshi V."/>
            <person name="Fowler G."/>
            <person name="Nazareth L."/>
            <person name="Reid J."/>
            <person name="Worley K."/>
            <person name="Petrosino J."/>
            <person name="Highlander S."/>
            <person name="Gibbs R."/>
        </authorList>
    </citation>
    <scope>NUCLEOTIDE SEQUENCE [LARGE SCALE GENOMIC DNA]</scope>
    <source>
        <strain evidence="1 2">9715</strain>
    </source>
</reference>
<evidence type="ECO:0000313" key="2">
    <source>
        <dbReference type="Proteomes" id="UP000005336"/>
    </source>
</evidence>
<name>G4CQ67_9NEIS</name>
<dbReference type="HOGENOM" id="CLU_926965_0_0_4"/>
<dbReference type="OrthoDB" id="8602412at2"/>
<sequence>MGNHQSDIFQNKIIYQMGLNLQKYQEIEQIFKHIIYISSKTLYLQQPTNQEVKPQVDIWSNRSDLNKATLGNLLIQFERTSNEPKHQEHLDKPELIQISFSYHIPAIIFVDKEKFELDFKEVVEDRNRFIHSPSMENDYNITLNRLKKEYERAERFKQNHLIPCLNEVIKNINIGLDKFNKHLQIYALNCGRLEACKFFDEIYQKHKRSDGWALWQNIIQEMQKKHPNVLTDLRKETLFTDKKIAWIKIVKEAYPNWQFMEEETFKGGKQLVVKVDNSSLNLREE</sequence>
<accession>G4CQ67</accession>
<organism evidence="1 2">
    <name type="scientific">Neisseria wadsworthii 9715</name>
    <dbReference type="NCBI Taxonomy" id="1030841"/>
    <lineage>
        <taxon>Bacteria</taxon>
        <taxon>Pseudomonadati</taxon>
        <taxon>Pseudomonadota</taxon>
        <taxon>Betaproteobacteria</taxon>
        <taxon>Neisseriales</taxon>
        <taxon>Neisseriaceae</taxon>
        <taxon>Neisseria</taxon>
    </lineage>
</organism>
<dbReference type="EMBL" id="AGAZ01000044">
    <property type="protein sequence ID" value="EGZ46795.1"/>
    <property type="molecule type" value="Genomic_DNA"/>
</dbReference>
<proteinExistence type="predicted"/>
<protein>
    <submittedName>
        <fullName evidence="1">Uncharacterized protein</fullName>
    </submittedName>
</protein>
<evidence type="ECO:0000313" key="1">
    <source>
        <dbReference type="EMBL" id="EGZ46795.1"/>
    </source>
</evidence>
<dbReference type="Proteomes" id="UP000005336">
    <property type="component" value="Unassembled WGS sequence"/>
</dbReference>